<reference evidence="3" key="1">
    <citation type="submission" date="2022-11" db="UniProtKB">
        <authorList>
            <consortium name="WormBaseParasite"/>
        </authorList>
    </citation>
    <scope>IDENTIFICATION</scope>
</reference>
<organism evidence="2 3">
    <name type="scientific">Acrobeloides nanus</name>
    <dbReference type="NCBI Taxonomy" id="290746"/>
    <lineage>
        <taxon>Eukaryota</taxon>
        <taxon>Metazoa</taxon>
        <taxon>Ecdysozoa</taxon>
        <taxon>Nematoda</taxon>
        <taxon>Chromadorea</taxon>
        <taxon>Rhabditida</taxon>
        <taxon>Tylenchina</taxon>
        <taxon>Cephalobomorpha</taxon>
        <taxon>Cephaloboidea</taxon>
        <taxon>Cephalobidae</taxon>
        <taxon>Acrobeloides</taxon>
    </lineage>
</organism>
<feature type="transmembrane region" description="Helical" evidence="1">
    <location>
        <begin position="40"/>
        <end position="64"/>
    </location>
</feature>
<keyword evidence="1" id="KW-0812">Transmembrane</keyword>
<evidence type="ECO:0000313" key="2">
    <source>
        <dbReference type="Proteomes" id="UP000887540"/>
    </source>
</evidence>
<evidence type="ECO:0000256" key="1">
    <source>
        <dbReference type="SAM" id="Phobius"/>
    </source>
</evidence>
<dbReference type="Proteomes" id="UP000887540">
    <property type="component" value="Unplaced"/>
</dbReference>
<keyword evidence="2" id="KW-1185">Reference proteome</keyword>
<dbReference type="AlphaFoldDB" id="A0A914DFM0"/>
<evidence type="ECO:0000313" key="3">
    <source>
        <dbReference type="WBParaSite" id="ACRNAN_scaffold2550.g27382.t1"/>
    </source>
</evidence>
<proteinExistence type="predicted"/>
<name>A0A914DFM0_9BILA</name>
<protein>
    <submittedName>
        <fullName evidence="3">Uncharacterized protein</fullName>
    </submittedName>
</protein>
<keyword evidence="1" id="KW-1133">Transmembrane helix</keyword>
<accession>A0A914DFM0</accession>
<keyword evidence="1" id="KW-0472">Membrane</keyword>
<dbReference type="WBParaSite" id="ACRNAN_scaffold2550.g27382.t1">
    <property type="protein sequence ID" value="ACRNAN_scaffold2550.g27382.t1"/>
    <property type="gene ID" value="ACRNAN_scaffold2550.g27382"/>
</dbReference>
<sequence>MSVYPASAYDQEYGYRENSRVEYQVSNKPHPPRKPIARPVIFVGLIICGFILLLIPMIIVIAVFKSRFNPNNYVPENNFPIGSGAWGPG</sequence>